<organism evidence="1 2">
    <name type="scientific">Rosistilla oblonga</name>
    <dbReference type="NCBI Taxonomy" id="2527990"/>
    <lineage>
        <taxon>Bacteria</taxon>
        <taxon>Pseudomonadati</taxon>
        <taxon>Planctomycetota</taxon>
        <taxon>Planctomycetia</taxon>
        <taxon>Pirellulales</taxon>
        <taxon>Pirellulaceae</taxon>
        <taxon>Rosistilla</taxon>
    </lineage>
</organism>
<keyword evidence="2" id="KW-1185">Reference proteome</keyword>
<accession>A0A518J105</accession>
<dbReference type="AlphaFoldDB" id="A0A518J105"/>
<gene>
    <name evidence="1" type="ORF">Mal33_50430</name>
</gene>
<dbReference type="Proteomes" id="UP000316770">
    <property type="component" value="Chromosome"/>
</dbReference>
<sequence length="34" mass="3558">MTNSDNNAVHTEPPIAWFANGERFSGGPVTAGVI</sequence>
<proteinExistence type="predicted"/>
<evidence type="ECO:0000313" key="2">
    <source>
        <dbReference type="Proteomes" id="UP000316770"/>
    </source>
</evidence>
<reference evidence="1 2" key="1">
    <citation type="submission" date="2019-02" db="EMBL/GenBank/DDBJ databases">
        <title>Deep-cultivation of Planctomycetes and their phenomic and genomic characterization uncovers novel biology.</title>
        <authorList>
            <person name="Wiegand S."/>
            <person name="Jogler M."/>
            <person name="Boedeker C."/>
            <person name="Pinto D."/>
            <person name="Vollmers J."/>
            <person name="Rivas-Marin E."/>
            <person name="Kohn T."/>
            <person name="Peeters S.H."/>
            <person name="Heuer A."/>
            <person name="Rast P."/>
            <person name="Oberbeckmann S."/>
            <person name="Bunk B."/>
            <person name="Jeske O."/>
            <person name="Meyerdierks A."/>
            <person name="Storesund J.E."/>
            <person name="Kallscheuer N."/>
            <person name="Luecker S."/>
            <person name="Lage O.M."/>
            <person name="Pohl T."/>
            <person name="Merkel B.J."/>
            <person name="Hornburger P."/>
            <person name="Mueller R.-W."/>
            <person name="Bruemmer F."/>
            <person name="Labrenz M."/>
            <person name="Spormann A.M."/>
            <person name="Op den Camp H."/>
            <person name="Overmann J."/>
            <person name="Amann R."/>
            <person name="Jetten M.S.M."/>
            <person name="Mascher T."/>
            <person name="Medema M.H."/>
            <person name="Devos D.P."/>
            <person name="Kaster A.-K."/>
            <person name="Ovreas L."/>
            <person name="Rohde M."/>
            <person name="Galperin M.Y."/>
            <person name="Jogler C."/>
        </authorList>
    </citation>
    <scope>NUCLEOTIDE SEQUENCE [LARGE SCALE GENOMIC DNA]</scope>
    <source>
        <strain evidence="1 2">Mal33</strain>
    </source>
</reference>
<protein>
    <submittedName>
        <fullName evidence="1">Uncharacterized protein</fullName>
    </submittedName>
</protein>
<evidence type="ECO:0000313" key="1">
    <source>
        <dbReference type="EMBL" id="QDV59018.1"/>
    </source>
</evidence>
<name>A0A518J105_9BACT</name>
<dbReference type="EMBL" id="CP036318">
    <property type="protein sequence ID" value="QDV59018.1"/>
    <property type="molecule type" value="Genomic_DNA"/>
</dbReference>